<evidence type="ECO:0000313" key="3">
    <source>
        <dbReference type="Proteomes" id="UP000182829"/>
    </source>
</evidence>
<dbReference type="OrthoDB" id="50312at2157"/>
<dbReference type="AlphaFoldDB" id="A0A1I3J065"/>
<dbReference type="Proteomes" id="UP000182829">
    <property type="component" value="Unassembled WGS sequence"/>
</dbReference>
<evidence type="ECO:0000313" key="2">
    <source>
        <dbReference type="EMBL" id="SFI53465.1"/>
    </source>
</evidence>
<dbReference type="RefSeq" id="WP_005581009.1">
    <property type="nucleotide sequence ID" value="NZ_FORO01000001.1"/>
</dbReference>
<organism evidence="2 3">
    <name type="scientific">Natronobacterium gregoryi</name>
    <dbReference type="NCBI Taxonomy" id="44930"/>
    <lineage>
        <taxon>Archaea</taxon>
        <taxon>Methanobacteriati</taxon>
        <taxon>Methanobacteriota</taxon>
        <taxon>Stenosarchaea group</taxon>
        <taxon>Halobacteria</taxon>
        <taxon>Halobacteriales</taxon>
        <taxon>Natrialbaceae</taxon>
        <taxon>Natronobacterium</taxon>
    </lineage>
</organism>
<protein>
    <submittedName>
        <fullName evidence="2">Uncharacterized protein</fullName>
    </submittedName>
</protein>
<name>A0A1I3J065_9EURY</name>
<accession>A0A1I3J065</accession>
<feature type="region of interest" description="Disordered" evidence="1">
    <location>
        <begin position="52"/>
        <end position="71"/>
    </location>
</feature>
<dbReference type="EMBL" id="FORO01000001">
    <property type="protein sequence ID" value="SFI53465.1"/>
    <property type="molecule type" value="Genomic_DNA"/>
</dbReference>
<proteinExistence type="predicted"/>
<dbReference type="GeneID" id="14210155"/>
<evidence type="ECO:0000256" key="1">
    <source>
        <dbReference type="SAM" id="MobiDB-lite"/>
    </source>
</evidence>
<sequence length="71" mass="7160">MDGVDQPPVSGVDTLALTDADSAVEFHRFGDGGVPAIAYSVADASGDGTTLEVTNSLTSTRTTGPETSRSS</sequence>
<reference evidence="2 3" key="1">
    <citation type="submission" date="2016-10" db="EMBL/GenBank/DDBJ databases">
        <authorList>
            <person name="de Groot N.N."/>
        </authorList>
    </citation>
    <scope>NUCLEOTIDE SEQUENCE [LARGE SCALE GENOMIC DNA]</scope>
    <source>
        <strain evidence="2 3">SP2</strain>
    </source>
</reference>
<gene>
    <name evidence="2" type="ORF">SAMN05443661_101199</name>
</gene>